<dbReference type="eggNOG" id="COG1261">
    <property type="taxonomic scope" value="Bacteria"/>
</dbReference>
<sequence>MVKRTGQKGVKISRLILLLLVTVLLLVTLSADILAGEEIIYKISRTEVIISSPQIYLGDIGSFTGVSGQKLTELNKISLGRAPLPGYFREITRELISLILKEKGFIDIKLMVPEVVIVKTSSREIEGEKLLEEGRQFILNKLAPRAEGVAITPTITPRNVVIPDGEYSLKFLEEDPDKLIGNISLPIEIIVNGKVWRRIYLGYKVELRMKVLVATRNIKRGSNICKEDLALTTEKITGVRGEIINDFNDPRLSYSIVKIPLQKGEILTTDHLEQPVVIHWGDIVEAEVIVRNVKVSTSVKALGSGRVGDYVKVINPETGYEFKARVINSRLVRVVR</sequence>
<dbReference type="PANTHER" id="PTHR36307:SF1">
    <property type="entry name" value="FLAGELLA BASAL BODY P-RING FORMATION PROTEIN FLGA"/>
    <property type="match status" value="1"/>
</dbReference>
<organism evidence="2 3">
    <name type="scientific">Halothermothrix orenii (strain H 168 / OCM 544 / DSM 9562)</name>
    <dbReference type="NCBI Taxonomy" id="373903"/>
    <lineage>
        <taxon>Bacteria</taxon>
        <taxon>Bacillati</taxon>
        <taxon>Bacillota</taxon>
        <taxon>Clostridia</taxon>
        <taxon>Halanaerobiales</taxon>
        <taxon>Halothermotrichaceae</taxon>
        <taxon>Halothermothrix</taxon>
    </lineage>
</organism>
<keyword evidence="2" id="KW-0969">Cilium</keyword>
<keyword evidence="3" id="KW-1185">Reference proteome</keyword>
<dbReference type="EMBL" id="CP001098">
    <property type="protein sequence ID" value="ACL70406.1"/>
    <property type="molecule type" value="Genomic_DNA"/>
</dbReference>
<evidence type="ECO:0000313" key="2">
    <source>
        <dbReference type="EMBL" id="ACL70406.1"/>
    </source>
</evidence>
<dbReference type="Pfam" id="PF13144">
    <property type="entry name" value="ChapFlgA"/>
    <property type="match status" value="1"/>
</dbReference>
<protein>
    <submittedName>
        <fullName evidence="2">Flagellar basal body P-ring biosynthesis protein</fullName>
    </submittedName>
</protein>
<dbReference type="NCBIfam" id="TIGR03170">
    <property type="entry name" value="flgA_cterm"/>
    <property type="match status" value="1"/>
</dbReference>
<dbReference type="AlphaFoldDB" id="B8CYN7"/>
<dbReference type="KEGG" id="hor:Hore_16560"/>
<dbReference type="Proteomes" id="UP000000719">
    <property type="component" value="Chromosome"/>
</dbReference>
<dbReference type="PANTHER" id="PTHR36307">
    <property type="entry name" value="FLAGELLA BASAL BODY P-RING FORMATION PROTEIN FLGA"/>
    <property type="match status" value="1"/>
</dbReference>
<evidence type="ECO:0000259" key="1">
    <source>
        <dbReference type="Pfam" id="PF13144"/>
    </source>
</evidence>
<dbReference type="GO" id="GO:0044780">
    <property type="term" value="P:bacterial-type flagellum assembly"/>
    <property type="evidence" value="ECO:0007669"/>
    <property type="project" value="InterPro"/>
</dbReference>
<dbReference type="InterPro" id="IPR039246">
    <property type="entry name" value="Flagellar_FlgA"/>
</dbReference>
<dbReference type="OrthoDB" id="2111166at2"/>
<dbReference type="InterPro" id="IPR017585">
    <property type="entry name" value="SAF_FlgA"/>
</dbReference>
<reference evidence="2 3" key="1">
    <citation type="journal article" date="2009" name="PLoS ONE">
        <title>Genome analysis of the anaerobic thermohalophilic bacterium Halothermothrix orenii.</title>
        <authorList>
            <person name="Mavromatis K."/>
            <person name="Ivanova N."/>
            <person name="Anderson I."/>
            <person name="Lykidis A."/>
            <person name="Hooper S.D."/>
            <person name="Sun H."/>
            <person name="Kunin V."/>
            <person name="Lapidus A."/>
            <person name="Hugenholtz P."/>
            <person name="Patel B."/>
            <person name="Kyrpides N.C."/>
        </authorList>
    </citation>
    <scope>NUCLEOTIDE SEQUENCE [LARGE SCALE GENOMIC DNA]</scope>
    <source>
        <strain evidence="3">H 168 / OCM 544 / DSM 9562</strain>
    </source>
</reference>
<keyword evidence="2" id="KW-0966">Cell projection</keyword>
<dbReference type="Gene3D" id="2.30.30.760">
    <property type="match status" value="1"/>
</dbReference>
<dbReference type="STRING" id="373903.Hore_16560"/>
<dbReference type="RefSeq" id="WP_015923376.1">
    <property type="nucleotide sequence ID" value="NC_011899.1"/>
</dbReference>
<evidence type="ECO:0000313" key="3">
    <source>
        <dbReference type="Proteomes" id="UP000000719"/>
    </source>
</evidence>
<dbReference type="CDD" id="cd11614">
    <property type="entry name" value="SAF_CpaB_FlgA_like"/>
    <property type="match status" value="1"/>
</dbReference>
<name>B8CYN7_HALOH</name>
<feature type="domain" description="Flagella basal body P-ring formation protein FlgA SAF" evidence="1">
    <location>
        <begin position="209"/>
        <end position="334"/>
    </location>
</feature>
<proteinExistence type="predicted"/>
<gene>
    <name evidence="2" type="ordered locus">Hore_16560</name>
</gene>
<keyword evidence="2" id="KW-0282">Flagellum</keyword>
<accession>B8CYN7</accession>
<dbReference type="Gene3D" id="3.90.1210.10">
    <property type="entry name" value="Antifreeze-like/N-acetylneuraminic acid synthase C-terminal domain"/>
    <property type="match status" value="1"/>
</dbReference>
<dbReference type="HOGENOM" id="CLU_071270_0_0_9"/>